<evidence type="ECO:0000313" key="2">
    <source>
        <dbReference type="Proteomes" id="UP000677082"/>
    </source>
</evidence>
<dbReference type="Proteomes" id="UP000677082">
    <property type="component" value="Unassembled WGS sequence"/>
</dbReference>
<organism evidence="1 2">
    <name type="scientific">Paractinoplanes toevensis</name>
    <dbReference type="NCBI Taxonomy" id="571911"/>
    <lineage>
        <taxon>Bacteria</taxon>
        <taxon>Bacillati</taxon>
        <taxon>Actinomycetota</taxon>
        <taxon>Actinomycetes</taxon>
        <taxon>Micromonosporales</taxon>
        <taxon>Micromonosporaceae</taxon>
        <taxon>Paractinoplanes</taxon>
    </lineage>
</organism>
<dbReference type="AlphaFoldDB" id="A0A919TI88"/>
<sequence>MRQSEWARLARRWLLPALPGAWGHRGSLVYRKPVGWVLSYVVAHSHTGSKKFHLIAGTQLLAQPSAGLVLDVSLYVQQATLPHLSSTELHTLRDLPTDTSQAETVMSECADAILTEAVPYLDEYGTLQGQANAHEALVGHNPLNSNAHQRLCYIRLLLGDIHGCLAAADVAQRTARDDGRDWALEIADRVDQIADLASHSLKGPSTYYVKTSTTHVPSYTFRLDDRRTAMFSPTCTDLPPSGRVRQHATVTQGDQELWSVSTRSCR</sequence>
<keyword evidence="2" id="KW-1185">Reference proteome</keyword>
<evidence type="ECO:0000313" key="1">
    <source>
        <dbReference type="EMBL" id="GIM95446.1"/>
    </source>
</evidence>
<proteinExistence type="predicted"/>
<reference evidence="1 2" key="1">
    <citation type="submission" date="2021-03" db="EMBL/GenBank/DDBJ databases">
        <title>Whole genome shotgun sequence of Actinoplanes toevensis NBRC 105298.</title>
        <authorList>
            <person name="Komaki H."/>
            <person name="Tamura T."/>
        </authorList>
    </citation>
    <scope>NUCLEOTIDE SEQUENCE [LARGE SCALE GENOMIC DNA]</scope>
    <source>
        <strain evidence="1 2">NBRC 105298</strain>
    </source>
</reference>
<protein>
    <submittedName>
        <fullName evidence="1">Uncharacterized protein</fullName>
    </submittedName>
</protein>
<name>A0A919TI88_9ACTN</name>
<comment type="caution">
    <text evidence="1">The sequence shown here is derived from an EMBL/GenBank/DDBJ whole genome shotgun (WGS) entry which is preliminary data.</text>
</comment>
<accession>A0A919TI88</accession>
<dbReference type="EMBL" id="BOQN01000093">
    <property type="protein sequence ID" value="GIM95446.1"/>
    <property type="molecule type" value="Genomic_DNA"/>
</dbReference>
<gene>
    <name evidence="1" type="ORF">Ato02nite_072390</name>
</gene>